<dbReference type="CDD" id="cd08422">
    <property type="entry name" value="PBP2_CrgA_like"/>
    <property type="match status" value="1"/>
</dbReference>
<dbReference type="SUPFAM" id="SSF46785">
    <property type="entry name" value="Winged helix' DNA-binding domain"/>
    <property type="match status" value="1"/>
</dbReference>
<keyword evidence="3" id="KW-0238">DNA-binding</keyword>
<dbReference type="FunFam" id="1.10.10.10:FF:000001">
    <property type="entry name" value="LysR family transcriptional regulator"/>
    <property type="match status" value="1"/>
</dbReference>
<evidence type="ECO:0000256" key="1">
    <source>
        <dbReference type="ARBA" id="ARBA00009437"/>
    </source>
</evidence>
<dbReference type="GO" id="GO:0006351">
    <property type="term" value="P:DNA-templated transcription"/>
    <property type="evidence" value="ECO:0007669"/>
    <property type="project" value="TreeGrafter"/>
</dbReference>
<dbReference type="InterPro" id="IPR058163">
    <property type="entry name" value="LysR-type_TF_proteobact-type"/>
</dbReference>
<dbReference type="PANTHER" id="PTHR30537:SF72">
    <property type="entry name" value="LYSR FAMILY TRANSCRIPTIONAL REGULATOR"/>
    <property type="match status" value="1"/>
</dbReference>
<gene>
    <name evidence="6" type="ORF">F964_03072</name>
</gene>
<organism evidence="6 7">
    <name type="scientific">Acinetobacter guillouiae NIPH 991</name>
    <dbReference type="NCBI Taxonomy" id="1217656"/>
    <lineage>
        <taxon>Bacteria</taxon>
        <taxon>Pseudomonadati</taxon>
        <taxon>Pseudomonadota</taxon>
        <taxon>Gammaproteobacteria</taxon>
        <taxon>Moraxellales</taxon>
        <taxon>Moraxellaceae</taxon>
        <taxon>Acinetobacter</taxon>
    </lineage>
</organism>
<evidence type="ECO:0000256" key="3">
    <source>
        <dbReference type="ARBA" id="ARBA00023125"/>
    </source>
</evidence>
<dbReference type="Pfam" id="PF03466">
    <property type="entry name" value="LysR_substrate"/>
    <property type="match status" value="1"/>
</dbReference>
<comment type="caution">
    <text evidence="6">The sequence shown here is derived from an EMBL/GenBank/DDBJ whole genome shotgun (WGS) entry which is preliminary data.</text>
</comment>
<reference evidence="6 7" key="1">
    <citation type="submission" date="2013-02" db="EMBL/GenBank/DDBJ databases">
        <title>The Genome Sequence of Acinetobacter guillouiae NIPH 991.</title>
        <authorList>
            <consortium name="The Broad Institute Genome Sequencing Platform"/>
            <consortium name="The Broad Institute Genome Sequencing Center for Infectious Disease"/>
            <person name="Cerqueira G."/>
            <person name="Feldgarden M."/>
            <person name="Courvalin P."/>
            <person name="Perichon B."/>
            <person name="Grillot-Courvalin C."/>
            <person name="Clermont D."/>
            <person name="Rocha E."/>
            <person name="Yoon E.-J."/>
            <person name="Nemec A."/>
            <person name="Walker B."/>
            <person name="Young S.K."/>
            <person name="Zeng Q."/>
            <person name="Gargeya S."/>
            <person name="Fitzgerald M."/>
            <person name="Haas B."/>
            <person name="Abouelleil A."/>
            <person name="Alvarado L."/>
            <person name="Arachchi H.M."/>
            <person name="Berlin A.M."/>
            <person name="Chapman S.B."/>
            <person name="Dewar J."/>
            <person name="Goldberg J."/>
            <person name="Griggs A."/>
            <person name="Gujja S."/>
            <person name="Hansen M."/>
            <person name="Howarth C."/>
            <person name="Imamovic A."/>
            <person name="Larimer J."/>
            <person name="McCowan C."/>
            <person name="Murphy C."/>
            <person name="Neiman D."/>
            <person name="Pearson M."/>
            <person name="Priest M."/>
            <person name="Roberts A."/>
            <person name="Saif S."/>
            <person name="Shea T."/>
            <person name="Sisk P."/>
            <person name="Sykes S."/>
            <person name="Wortman J."/>
            <person name="Nusbaum C."/>
            <person name="Birren B."/>
        </authorList>
    </citation>
    <scope>NUCLEOTIDE SEQUENCE [LARGE SCALE GENOMIC DNA]</scope>
    <source>
        <strain evidence="6 7">NIPH 991</strain>
    </source>
</reference>
<dbReference type="InterPro" id="IPR036388">
    <property type="entry name" value="WH-like_DNA-bd_sf"/>
</dbReference>
<dbReference type="Gene3D" id="3.40.190.290">
    <property type="match status" value="1"/>
</dbReference>
<accession>N8WVK1</accession>
<proteinExistence type="inferred from homology"/>
<evidence type="ECO:0000259" key="5">
    <source>
        <dbReference type="PROSITE" id="PS50931"/>
    </source>
</evidence>
<dbReference type="RefSeq" id="WP_004821477.1">
    <property type="nucleotide sequence ID" value="NZ_KB849456.1"/>
</dbReference>
<keyword evidence="2" id="KW-0805">Transcription regulation</keyword>
<dbReference type="AlphaFoldDB" id="N8WVK1"/>
<sequence length="319" mass="35587">METLSNLESFIKSAEYGSFSAAARHLSLTPAAVSRNVAQLEQNLGTRLFHRSTRNLKLTEDGERFFISIRDSLNSIQTTISEFNVDSSKPKGILKVSLSAGFGVEYILPLMPEFISNYPDIKLEWHLSNKQVNLITDNFDVAIGSGIKLGQGIIIRPLSPLHMIIVASPDYLKHKTRPNHPAQISDWDGIVMKSPQTGKLHEYQFTGPNEQEFYLNLNEKLIADDPSALHQGAALGLGVAAISTAHARKYIEDGTLIRILPDWYADLGNTNLYFSSKKHMPAKTRCFIDFIALKFEQLKLNQQLSALNMGKNTTLSIKN</sequence>
<dbReference type="EMBL" id="APPJ01000012">
    <property type="protein sequence ID" value="ENV16137.1"/>
    <property type="molecule type" value="Genomic_DNA"/>
</dbReference>
<dbReference type="HOGENOM" id="CLU_039613_16_1_6"/>
<dbReference type="PANTHER" id="PTHR30537">
    <property type="entry name" value="HTH-TYPE TRANSCRIPTIONAL REGULATOR"/>
    <property type="match status" value="1"/>
</dbReference>
<keyword evidence="4" id="KW-0804">Transcription</keyword>
<evidence type="ECO:0000313" key="6">
    <source>
        <dbReference type="EMBL" id="ENV16137.1"/>
    </source>
</evidence>
<keyword evidence="7" id="KW-1185">Reference proteome</keyword>
<dbReference type="InterPro" id="IPR036390">
    <property type="entry name" value="WH_DNA-bd_sf"/>
</dbReference>
<protein>
    <recommendedName>
        <fullName evidence="5">HTH lysR-type domain-containing protein</fullName>
    </recommendedName>
</protein>
<comment type="similarity">
    <text evidence="1">Belongs to the LysR transcriptional regulatory family.</text>
</comment>
<dbReference type="Pfam" id="PF00126">
    <property type="entry name" value="HTH_1"/>
    <property type="match status" value="1"/>
</dbReference>
<dbReference type="InterPro" id="IPR000847">
    <property type="entry name" value="LysR_HTH_N"/>
</dbReference>
<feature type="domain" description="HTH lysR-type" evidence="5">
    <location>
        <begin position="1"/>
        <end position="59"/>
    </location>
</feature>
<dbReference type="PATRIC" id="fig|1217656.3.peg.3018"/>
<dbReference type="GO" id="GO:0043565">
    <property type="term" value="F:sequence-specific DNA binding"/>
    <property type="evidence" value="ECO:0007669"/>
    <property type="project" value="TreeGrafter"/>
</dbReference>
<dbReference type="PROSITE" id="PS50931">
    <property type="entry name" value="HTH_LYSR"/>
    <property type="match status" value="1"/>
</dbReference>
<evidence type="ECO:0000256" key="4">
    <source>
        <dbReference type="ARBA" id="ARBA00023163"/>
    </source>
</evidence>
<evidence type="ECO:0000256" key="2">
    <source>
        <dbReference type="ARBA" id="ARBA00023015"/>
    </source>
</evidence>
<dbReference type="GO" id="GO:0003700">
    <property type="term" value="F:DNA-binding transcription factor activity"/>
    <property type="evidence" value="ECO:0007669"/>
    <property type="project" value="InterPro"/>
</dbReference>
<evidence type="ECO:0000313" key="7">
    <source>
        <dbReference type="Proteomes" id="UP000013148"/>
    </source>
</evidence>
<dbReference type="SUPFAM" id="SSF53850">
    <property type="entry name" value="Periplasmic binding protein-like II"/>
    <property type="match status" value="1"/>
</dbReference>
<dbReference type="InterPro" id="IPR005119">
    <property type="entry name" value="LysR_subst-bd"/>
</dbReference>
<dbReference type="eggNOG" id="COG0583">
    <property type="taxonomic scope" value="Bacteria"/>
</dbReference>
<name>N8WVK1_ACIGI</name>
<dbReference type="Proteomes" id="UP000013148">
    <property type="component" value="Unassembled WGS sequence"/>
</dbReference>
<dbReference type="PRINTS" id="PR00039">
    <property type="entry name" value="HTHLYSR"/>
</dbReference>
<dbReference type="Gene3D" id="1.10.10.10">
    <property type="entry name" value="Winged helix-like DNA-binding domain superfamily/Winged helix DNA-binding domain"/>
    <property type="match status" value="1"/>
</dbReference>